<dbReference type="EMBL" id="SSTE01023063">
    <property type="protein sequence ID" value="KAA0025994.1"/>
    <property type="molecule type" value="Genomic_DNA"/>
</dbReference>
<organism evidence="1 2">
    <name type="scientific">Cucumis melo var. makuwa</name>
    <name type="common">Oriental melon</name>
    <dbReference type="NCBI Taxonomy" id="1194695"/>
    <lineage>
        <taxon>Eukaryota</taxon>
        <taxon>Viridiplantae</taxon>
        <taxon>Streptophyta</taxon>
        <taxon>Embryophyta</taxon>
        <taxon>Tracheophyta</taxon>
        <taxon>Spermatophyta</taxon>
        <taxon>Magnoliopsida</taxon>
        <taxon>eudicotyledons</taxon>
        <taxon>Gunneridae</taxon>
        <taxon>Pentapetalae</taxon>
        <taxon>rosids</taxon>
        <taxon>fabids</taxon>
        <taxon>Cucurbitales</taxon>
        <taxon>Cucurbitaceae</taxon>
        <taxon>Benincaseae</taxon>
        <taxon>Cucumis</taxon>
    </lineage>
</organism>
<evidence type="ECO:0000313" key="1">
    <source>
        <dbReference type="EMBL" id="KAA0025994.1"/>
    </source>
</evidence>
<evidence type="ECO:0000313" key="2">
    <source>
        <dbReference type="Proteomes" id="UP000321393"/>
    </source>
</evidence>
<sequence>MMELTNIKQEKGELVIDHINRWRALSLDNKDRHTKLSIVEMCTQGMHWGLLYIMQGIKPNRFEELATSTHYMKLSIANRGIKDFPFPEVRKHKKEANGAKKIVKRTMKKSIVDENLEVIVCHAISATEEENIPLRSLEEKGVPKDLSRLRTTYKLLLDRPWIHRNRVVTSTLHECFKFYQDGVKKVEADSNPFSEVESHFADENFYLKNDNNPEVVPVEISLVRVARLPTQYAYHFGDKTEWGAGNTITQDGIHSFPPLG</sequence>
<dbReference type="AlphaFoldDB" id="A0A5A7SJY0"/>
<gene>
    <name evidence="1" type="ORF">E6C27_scaffold34G003160</name>
</gene>
<name>A0A5A7SJY0_CUCMM</name>
<dbReference type="PANTHER" id="PTHR33437">
    <property type="entry name" value="OS06G0361200 PROTEIN"/>
    <property type="match status" value="1"/>
</dbReference>
<reference evidence="1 2" key="1">
    <citation type="submission" date="2019-08" db="EMBL/GenBank/DDBJ databases">
        <title>Draft genome sequences of two oriental melons (Cucumis melo L. var makuwa).</title>
        <authorList>
            <person name="Kwon S.-Y."/>
        </authorList>
    </citation>
    <scope>NUCLEOTIDE SEQUENCE [LARGE SCALE GENOMIC DNA]</scope>
    <source>
        <strain evidence="2">cv. SW 3</strain>
        <tissue evidence="1">Leaf</tissue>
    </source>
</reference>
<dbReference type="OrthoDB" id="1740536at2759"/>
<accession>A0A5A7SJY0</accession>
<dbReference type="PANTHER" id="PTHR33437:SF2">
    <property type="entry name" value="OS06G0361200 PROTEIN"/>
    <property type="match status" value="1"/>
</dbReference>
<protein>
    <submittedName>
        <fullName evidence="1">Retrotransposon protein putative ty3-gypsy sub-class</fullName>
    </submittedName>
</protein>
<dbReference type="Proteomes" id="UP000321393">
    <property type="component" value="Unassembled WGS sequence"/>
</dbReference>
<comment type="caution">
    <text evidence="1">The sequence shown here is derived from an EMBL/GenBank/DDBJ whole genome shotgun (WGS) entry which is preliminary data.</text>
</comment>
<proteinExistence type="predicted"/>